<organism evidence="1 2">
    <name type="scientific">Mesorhizobium waimense</name>
    <dbReference type="NCBI Taxonomy" id="1300307"/>
    <lineage>
        <taxon>Bacteria</taxon>
        <taxon>Pseudomonadati</taxon>
        <taxon>Pseudomonadota</taxon>
        <taxon>Alphaproteobacteria</taxon>
        <taxon>Hyphomicrobiales</taxon>
        <taxon>Phyllobacteriaceae</taxon>
        <taxon>Mesorhizobium</taxon>
    </lineage>
</organism>
<name>A0A3A5KII5_9HYPH</name>
<evidence type="ECO:0008006" key="3">
    <source>
        <dbReference type="Google" id="ProtNLM"/>
    </source>
</evidence>
<evidence type="ECO:0000313" key="2">
    <source>
        <dbReference type="Proteomes" id="UP000272706"/>
    </source>
</evidence>
<sequence>MPEDGAARRFGFVAGHDEKPRRRLHELLVNPGIAMNQEVTFMSDGACNLRDLQYYMRPNAEHVLDYFHIAMRITVLQQMARGLPPPLTAAAPAAVATLESVKHHLWHGNVGRALILVEDFTDGFDLIADPPPEVRKLRRYPSDSAATSTTTPI</sequence>
<protein>
    <recommendedName>
        <fullName evidence="3">ISKra4 family transposase</fullName>
    </recommendedName>
</protein>
<dbReference type="AlphaFoldDB" id="A0A3A5KII5"/>
<proteinExistence type="predicted"/>
<reference evidence="1 2" key="1">
    <citation type="submission" date="2018-09" db="EMBL/GenBank/DDBJ databases">
        <title>Mesorhizobium carmichaelinearum sp. nov. isolated from Carmichaelinea spp. root nodules in New Zealand.</title>
        <authorList>
            <person name="De Meyer S.E."/>
        </authorList>
    </citation>
    <scope>NUCLEOTIDE SEQUENCE [LARGE SCALE GENOMIC DNA]</scope>
    <source>
        <strain evidence="1 2">ICMP19557</strain>
    </source>
</reference>
<gene>
    <name evidence="1" type="ORF">D3227_30005</name>
</gene>
<comment type="caution">
    <text evidence="1">The sequence shown here is derived from an EMBL/GenBank/DDBJ whole genome shotgun (WGS) entry which is preliminary data.</text>
</comment>
<dbReference type="EMBL" id="QZWZ01000034">
    <property type="protein sequence ID" value="RJT30835.1"/>
    <property type="molecule type" value="Genomic_DNA"/>
</dbReference>
<dbReference type="Proteomes" id="UP000272706">
    <property type="component" value="Unassembled WGS sequence"/>
</dbReference>
<keyword evidence="2" id="KW-1185">Reference proteome</keyword>
<accession>A0A3A5KII5</accession>
<evidence type="ECO:0000313" key="1">
    <source>
        <dbReference type="EMBL" id="RJT30835.1"/>
    </source>
</evidence>